<dbReference type="PANTHER" id="PTHR45632">
    <property type="entry name" value="LD33804P"/>
    <property type="match status" value="1"/>
</dbReference>
<feature type="non-terminal residue" evidence="2">
    <location>
        <position position="1"/>
    </location>
</feature>
<evidence type="ECO:0000313" key="2">
    <source>
        <dbReference type="EMBL" id="EDO25780.1"/>
    </source>
</evidence>
<protein>
    <recommendedName>
        <fullName evidence="1">BACK domain-containing protein</fullName>
    </recommendedName>
</protein>
<dbReference type="InParanoid" id="A8DVH9"/>
<dbReference type="Proteomes" id="UP000001593">
    <property type="component" value="Unassembled WGS sequence"/>
</dbReference>
<feature type="domain" description="BACK" evidence="1">
    <location>
        <begin position="1"/>
        <end position="41"/>
    </location>
</feature>
<accession>A8DVH9</accession>
<evidence type="ECO:0000259" key="1">
    <source>
        <dbReference type="Pfam" id="PF07707"/>
    </source>
</evidence>
<reference evidence="2 3" key="1">
    <citation type="journal article" date="2007" name="Science">
        <title>Sea anemone genome reveals ancestral eumetazoan gene repertoire and genomic organization.</title>
        <authorList>
            <person name="Putnam N.H."/>
            <person name="Srivastava M."/>
            <person name="Hellsten U."/>
            <person name="Dirks B."/>
            <person name="Chapman J."/>
            <person name="Salamov A."/>
            <person name="Terry A."/>
            <person name="Shapiro H."/>
            <person name="Lindquist E."/>
            <person name="Kapitonov V.V."/>
            <person name="Jurka J."/>
            <person name="Genikhovich G."/>
            <person name="Grigoriev I.V."/>
            <person name="Lucas S.M."/>
            <person name="Steele R.E."/>
            <person name="Finnerty J.R."/>
            <person name="Technau U."/>
            <person name="Martindale M.Q."/>
            <person name="Rokhsar D.S."/>
        </authorList>
    </citation>
    <scope>NUCLEOTIDE SEQUENCE [LARGE SCALE GENOMIC DNA]</scope>
    <source>
        <strain evidence="3">CH2 X CH6</strain>
    </source>
</reference>
<dbReference type="eggNOG" id="KOG4441">
    <property type="taxonomic scope" value="Eukaryota"/>
</dbReference>
<dbReference type="AlphaFoldDB" id="A8DVH9"/>
<gene>
    <name evidence="2" type="ORF">NEMVEDRAFT_v1g156476</name>
</gene>
<dbReference type="InterPro" id="IPR011705">
    <property type="entry name" value="BACK"/>
</dbReference>
<dbReference type="Gene3D" id="1.25.40.420">
    <property type="match status" value="1"/>
</dbReference>
<sequence length="106" mass="12313">VFEAVMSWIKHDVESRKKDLANLLEHIRFPLLTRKFLIDTVAKEDLIMNERPCREFVLEAIDYHLIPERRACTRTTRTIPREKSSRAVYVVGGEGKGALHDEVHSI</sequence>
<dbReference type="Pfam" id="PF07707">
    <property type="entry name" value="BACK"/>
    <property type="match status" value="1"/>
</dbReference>
<dbReference type="EMBL" id="DS478209">
    <property type="protein sequence ID" value="EDO25780.1"/>
    <property type="molecule type" value="Genomic_DNA"/>
</dbReference>
<organism evidence="2 3">
    <name type="scientific">Nematostella vectensis</name>
    <name type="common">Starlet sea anemone</name>
    <dbReference type="NCBI Taxonomy" id="45351"/>
    <lineage>
        <taxon>Eukaryota</taxon>
        <taxon>Metazoa</taxon>
        <taxon>Cnidaria</taxon>
        <taxon>Anthozoa</taxon>
        <taxon>Hexacorallia</taxon>
        <taxon>Actiniaria</taxon>
        <taxon>Edwardsiidae</taxon>
        <taxon>Nematostella</taxon>
    </lineage>
</organism>
<proteinExistence type="predicted"/>
<evidence type="ECO:0000313" key="3">
    <source>
        <dbReference type="Proteomes" id="UP000001593"/>
    </source>
</evidence>
<dbReference type="HOGENOM" id="CLU_2229873_0_0_1"/>
<name>A8DVH9_NEMVE</name>
<dbReference type="PANTHER" id="PTHR45632:SF17">
    <property type="entry name" value="KELCH-LIKE PROTEIN 31"/>
    <property type="match status" value="1"/>
</dbReference>
<dbReference type="OMA" id="ALAWIEH"/>
<dbReference type="PhylomeDB" id="A8DVH9"/>
<keyword evidence="3" id="KW-1185">Reference proteome</keyword>